<proteinExistence type="predicted"/>
<evidence type="ECO:0000313" key="3">
    <source>
        <dbReference type="Proteomes" id="UP000308054"/>
    </source>
</evidence>
<name>A0A4S2H4B3_9PROT</name>
<evidence type="ECO:0000256" key="1">
    <source>
        <dbReference type="SAM" id="SignalP"/>
    </source>
</evidence>
<feature type="signal peptide" evidence="1">
    <location>
        <begin position="1"/>
        <end position="22"/>
    </location>
</feature>
<dbReference type="EMBL" id="SRXW01000001">
    <property type="protein sequence ID" value="TGY90248.1"/>
    <property type="molecule type" value="Genomic_DNA"/>
</dbReference>
<keyword evidence="3" id="KW-1185">Reference proteome</keyword>
<organism evidence="2 3">
    <name type="scientific">Marinicauda algicola</name>
    <dbReference type="NCBI Taxonomy" id="2029849"/>
    <lineage>
        <taxon>Bacteria</taxon>
        <taxon>Pseudomonadati</taxon>
        <taxon>Pseudomonadota</taxon>
        <taxon>Alphaproteobacteria</taxon>
        <taxon>Maricaulales</taxon>
        <taxon>Maricaulaceae</taxon>
        <taxon>Marinicauda</taxon>
    </lineage>
</organism>
<dbReference type="RefSeq" id="WP_135994746.1">
    <property type="nucleotide sequence ID" value="NZ_CP071057.1"/>
</dbReference>
<dbReference type="InterPro" id="IPR036249">
    <property type="entry name" value="Thioredoxin-like_sf"/>
</dbReference>
<dbReference type="Proteomes" id="UP000308054">
    <property type="component" value="Unassembled WGS sequence"/>
</dbReference>
<feature type="chain" id="PRO_5020327091" evidence="1">
    <location>
        <begin position="23"/>
        <end position="264"/>
    </location>
</feature>
<dbReference type="Pfam" id="PF13899">
    <property type="entry name" value="Thioredoxin_7"/>
    <property type="match status" value="1"/>
</dbReference>
<dbReference type="SUPFAM" id="SSF52833">
    <property type="entry name" value="Thioredoxin-like"/>
    <property type="match status" value="1"/>
</dbReference>
<keyword evidence="1" id="KW-0732">Signal</keyword>
<accession>A0A4S2H4B3</accession>
<dbReference type="OrthoDB" id="7629852at2"/>
<evidence type="ECO:0000313" key="2">
    <source>
        <dbReference type="EMBL" id="TGY90248.1"/>
    </source>
</evidence>
<dbReference type="PROSITE" id="PS51257">
    <property type="entry name" value="PROKAR_LIPOPROTEIN"/>
    <property type="match status" value="1"/>
</dbReference>
<reference evidence="2 3" key="1">
    <citation type="journal article" date="2017" name="Int. J. Syst. Evol. Microbiol.">
        <title>Marinicauda algicola sp. nov., isolated from a marine red alga Rhodosorus marinus.</title>
        <authorList>
            <person name="Jeong S.E."/>
            <person name="Jeon S.H."/>
            <person name="Chun B.H."/>
            <person name="Kim D.W."/>
            <person name="Jeon C.O."/>
        </authorList>
    </citation>
    <scope>NUCLEOTIDE SEQUENCE [LARGE SCALE GENOMIC DNA]</scope>
    <source>
        <strain evidence="2 3">JCM 31718</strain>
    </source>
</reference>
<gene>
    <name evidence="2" type="ORF">E5163_03760</name>
</gene>
<sequence length="264" mass="28378">MCRLIALLAVVLTACTAPQSRAADGEGRVYDAAADASVQVDSALAEAHERNVNALIVFGANWCHDSRGLADRLTGEGRLAERAARDFAVRFVDIGERDRNLDQLARFGVEWVFGTPTVVIAAPDGALLNATSVHDWRMADSAAEADIAAYLSRYSTTPAPRGHAHADIDALVSLWEPLAARLAEIEAAEEPAEIAERRRAYATGYARSRARALMGEWESEHGAIADSAALEDRDPALDRTGEIAARFAGIERIAPERFSPTGAQ</sequence>
<dbReference type="Gene3D" id="3.40.30.10">
    <property type="entry name" value="Glutaredoxin"/>
    <property type="match status" value="1"/>
</dbReference>
<dbReference type="AlphaFoldDB" id="A0A4S2H4B3"/>
<comment type="caution">
    <text evidence="2">The sequence shown here is derived from an EMBL/GenBank/DDBJ whole genome shotgun (WGS) entry which is preliminary data.</text>
</comment>
<protein>
    <submittedName>
        <fullName evidence="2">Thioredoxin family protein</fullName>
    </submittedName>
</protein>